<dbReference type="Gene3D" id="1.10.630.10">
    <property type="entry name" value="Cytochrome P450"/>
    <property type="match status" value="1"/>
</dbReference>
<dbReference type="PRINTS" id="PR00463">
    <property type="entry name" value="EP450I"/>
</dbReference>
<comment type="caution">
    <text evidence="9">The sequence shown here is derived from an EMBL/GenBank/DDBJ whole genome shotgun (WGS) entry which is preliminary data.</text>
</comment>
<dbReference type="PROSITE" id="PS00086">
    <property type="entry name" value="CYTOCHROME_P450"/>
    <property type="match status" value="1"/>
</dbReference>
<dbReference type="InterPro" id="IPR036396">
    <property type="entry name" value="Cyt_P450_sf"/>
</dbReference>
<keyword evidence="8" id="KW-0812">Transmembrane</keyword>
<organism evidence="9 10">
    <name type="scientific">Lasiosphaeria hispida</name>
    <dbReference type="NCBI Taxonomy" id="260671"/>
    <lineage>
        <taxon>Eukaryota</taxon>
        <taxon>Fungi</taxon>
        <taxon>Dikarya</taxon>
        <taxon>Ascomycota</taxon>
        <taxon>Pezizomycotina</taxon>
        <taxon>Sordariomycetes</taxon>
        <taxon>Sordariomycetidae</taxon>
        <taxon>Sordariales</taxon>
        <taxon>Lasiosphaeriaceae</taxon>
        <taxon>Lasiosphaeria</taxon>
    </lineage>
</organism>
<dbReference type="PANTHER" id="PTHR24305">
    <property type="entry name" value="CYTOCHROME P450"/>
    <property type="match status" value="1"/>
</dbReference>
<comment type="cofactor">
    <cofactor evidence="1 6">
        <name>heme</name>
        <dbReference type="ChEBI" id="CHEBI:30413"/>
    </cofactor>
</comment>
<dbReference type="InterPro" id="IPR050121">
    <property type="entry name" value="Cytochrome_P450_monoxygenase"/>
</dbReference>
<dbReference type="GO" id="GO:0004497">
    <property type="term" value="F:monooxygenase activity"/>
    <property type="evidence" value="ECO:0007669"/>
    <property type="project" value="UniProtKB-KW"/>
</dbReference>
<keyword evidence="5 6" id="KW-0408">Iron</keyword>
<reference evidence="9" key="1">
    <citation type="journal article" date="2023" name="Mol. Phylogenet. Evol.">
        <title>Genome-scale phylogeny and comparative genomics of the fungal order Sordariales.</title>
        <authorList>
            <person name="Hensen N."/>
            <person name="Bonometti L."/>
            <person name="Westerberg I."/>
            <person name="Brannstrom I.O."/>
            <person name="Guillou S."/>
            <person name="Cros-Aarteil S."/>
            <person name="Calhoun S."/>
            <person name="Haridas S."/>
            <person name="Kuo A."/>
            <person name="Mondo S."/>
            <person name="Pangilinan J."/>
            <person name="Riley R."/>
            <person name="LaButti K."/>
            <person name="Andreopoulos B."/>
            <person name="Lipzen A."/>
            <person name="Chen C."/>
            <person name="Yan M."/>
            <person name="Daum C."/>
            <person name="Ng V."/>
            <person name="Clum A."/>
            <person name="Steindorff A."/>
            <person name="Ohm R.A."/>
            <person name="Martin F."/>
            <person name="Silar P."/>
            <person name="Natvig D.O."/>
            <person name="Lalanne C."/>
            <person name="Gautier V."/>
            <person name="Ament-Velasquez S.L."/>
            <person name="Kruys A."/>
            <person name="Hutchinson M.I."/>
            <person name="Powell A.J."/>
            <person name="Barry K."/>
            <person name="Miller A.N."/>
            <person name="Grigoriev I.V."/>
            <person name="Debuchy R."/>
            <person name="Gladieux P."/>
            <person name="Hiltunen Thoren M."/>
            <person name="Johannesson H."/>
        </authorList>
    </citation>
    <scope>NUCLEOTIDE SEQUENCE</scope>
    <source>
        <strain evidence="9">CBS 955.72</strain>
    </source>
</reference>
<keyword evidence="8" id="KW-1133">Transmembrane helix</keyword>
<proteinExistence type="inferred from homology"/>
<dbReference type="GO" id="GO:0020037">
    <property type="term" value="F:heme binding"/>
    <property type="evidence" value="ECO:0007669"/>
    <property type="project" value="InterPro"/>
</dbReference>
<sequence length="527" mass="60264">MESSWSIHYAVQRIVSFEVIAALVGLYVSFYLASKTYRISIYPYYVSPLRNLPGPKDGNFLMGQVIKDFTSGSPNEPFMTWMRKWPTVDFVRYLSFFNSDALLVISLAAQKEILGKHCYSFAKPTLYFKLAADIVGRGLGIAEGHEHRNQRKVLNVLFGLTNLKKYIPVFRRKAREVVQLFEEAIDQNDGYITLVPTFSKLTLDIMGVFALGIELNSLEASTVFEACYREMFEQPLSGQLLIAINAFFPIRWLPIKINRRFLRAKEVVRSQLRNIVKERIAEIREGKASASTRQSATDADDLLTFLVREKYLKEEDGPRWTEDDLLEQMITFTAAGHETTAISLVWATHALSIYHDVADRLRKEVQDLLATKPDPDYHDLQNLLYMEKFTKELFRFLSAAVIIPRTAIEDVTVLGVFIPKGTNVMVMPAMFHHNPTIWGDDCDEFNPDRWDHISEKIEDSYAFATFSQGPRMCIGRAMALLQFKAILVELVSRFEFGNVEGGNVEVLNPNLLLRPRSGLKVRVRKCN</sequence>
<evidence type="ECO:0000256" key="3">
    <source>
        <dbReference type="ARBA" id="ARBA00022617"/>
    </source>
</evidence>
<evidence type="ECO:0000256" key="4">
    <source>
        <dbReference type="ARBA" id="ARBA00022723"/>
    </source>
</evidence>
<dbReference type="GO" id="GO:0016705">
    <property type="term" value="F:oxidoreductase activity, acting on paired donors, with incorporation or reduction of molecular oxygen"/>
    <property type="evidence" value="ECO:0007669"/>
    <property type="project" value="InterPro"/>
</dbReference>
<dbReference type="PANTHER" id="PTHR24305:SF166">
    <property type="entry name" value="CYTOCHROME P450 12A4, MITOCHONDRIAL-RELATED"/>
    <property type="match status" value="1"/>
</dbReference>
<dbReference type="Pfam" id="PF00067">
    <property type="entry name" value="p450"/>
    <property type="match status" value="1"/>
</dbReference>
<evidence type="ECO:0000256" key="8">
    <source>
        <dbReference type="SAM" id="Phobius"/>
    </source>
</evidence>
<dbReference type="EMBL" id="JAUIQD010000004">
    <property type="protein sequence ID" value="KAK3352186.1"/>
    <property type="molecule type" value="Genomic_DNA"/>
</dbReference>
<dbReference type="InterPro" id="IPR017972">
    <property type="entry name" value="Cyt_P450_CS"/>
</dbReference>
<feature type="binding site" description="axial binding residue" evidence="6">
    <location>
        <position position="473"/>
    </location>
    <ligand>
        <name>heme</name>
        <dbReference type="ChEBI" id="CHEBI:30413"/>
    </ligand>
    <ligandPart>
        <name>Fe</name>
        <dbReference type="ChEBI" id="CHEBI:18248"/>
    </ligandPart>
</feature>
<dbReference type="GO" id="GO:0005506">
    <property type="term" value="F:iron ion binding"/>
    <property type="evidence" value="ECO:0007669"/>
    <property type="project" value="InterPro"/>
</dbReference>
<evidence type="ECO:0000313" key="9">
    <source>
        <dbReference type="EMBL" id="KAK3352186.1"/>
    </source>
</evidence>
<reference evidence="9" key="2">
    <citation type="submission" date="2023-06" db="EMBL/GenBank/DDBJ databases">
        <authorList>
            <consortium name="Lawrence Berkeley National Laboratory"/>
            <person name="Haridas S."/>
            <person name="Hensen N."/>
            <person name="Bonometti L."/>
            <person name="Westerberg I."/>
            <person name="Brannstrom I.O."/>
            <person name="Guillou S."/>
            <person name="Cros-Aarteil S."/>
            <person name="Calhoun S."/>
            <person name="Kuo A."/>
            <person name="Mondo S."/>
            <person name="Pangilinan J."/>
            <person name="Riley R."/>
            <person name="Labutti K."/>
            <person name="Andreopoulos B."/>
            <person name="Lipzen A."/>
            <person name="Chen C."/>
            <person name="Yanf M."/>
            <person name="Daum C."/>
            <person name="Ng V."/>
            <person name="Clum A."/>
            <person name="Steindorff A."/>
            <person name="Ohm R."/>
            <person name="Martin F."/>
            <person name="Silar P."/>
            <person name="Natvig D."/>
            <person name="Lalanne C."/>
            <person name="Gautier V."/>
            <person name="Ament-Velasquez S.L."/>
            <person name="Kruys A."/>
            <person name="Hutchinson M.I."/>
            <person name="Powell A.J."/>
            <person name="Barry K."/>
            <person name="Miller A.N."/>
            <person name="Grigoriev I.V."/>
            <person name="Debuchy R."/>
            <person name="Gladieux P."/>
            <person name="Thoren M.H."/>
            <person name="Johannesson H."/>
        </authorList>
    </citation>
    <scope>NUCLEOTIDE SEQUENCE</scope>
    <source>
        <strain evidence="9">CBS 955.72</strain>
    </source>
</reference>
<feature type="transmembrane region" description="Helical" evidence="8">
    <location>
        <begin position="14"/>
        <end position="33"/>
    </location>
</feature>
<dbReference type="SUPFAM" id="SSF48264">
    <property type="entry name" value="Cytochrome P450"/>
    <property type="match status" value="1"/>
</dbReference>
<protein>
    <submittedName>
        <fullName evidence="9">Cytochrome P450</fullName>
    </submittedName>
</protein>
<keyword evidence="3 6" id="KW-0349">Heme</keyword>
<keyword evidence="7" id="KW-0503">Monooxygenase</keyword>
<dbReference type="AlphaFoldDB" id="A0AAJ0HGH3"/>
<evidence type="ECO:0000256" key="5">
    <source>
        <dbReference type="ARBA" id="ARBA00023004"/>
    </source>
</evidence>
<evidence type="ECO:0000256" key="6">
    <source>
        <dbReference type="PIRSR" id="PIRSR602401-1"/>
    </source>
</evidence>
<keyword evidence="7" id="KW-0560">Oxidoreductase</keyword>
<comment type="similarity">
    <text evidence="2 7">Belongs to the cytochrome P450 family.</text>
</comment>
<evidence type="ECO:0000256" key="7">
    <source>
        <dbReference type="RuleBase" id="RU000461"/>
    </source>
</evidence>
<dbReference type="Proteomes" id="UP001275084">
    <property type="component" value="Unassembled WGS sequence"/>
</dbReference>
<evidence type="ECO:0000313" key="10">
    <source>
        <dbReference type="Proteomes" id="UP001275084"/>
    </source>
</evidence>
<dbReference type="InterPro" id="IPR002401">
    <property type="entry name" value="Cyt_P450_E_grp-I"/>
</dbReference>
<feature type="transmembrane region" description="Helical" evidence="8">
    <location>
        <begin position="90"/>
        <end position="109"/>
    </location>
</feature>
<gene>
    <name evidence="9" type="ORF">B0T25DRAFT_622672</name>
</gene>
<name>A0AAJ0HGH3_9PEZI</name>
<keyword evidence="4 6" id="KW-0479">Metal-binding</keyword>
<evidence type="ECO:0000256" key="1">
    <source>
        <dbReference type="ARBA" id="ARBA00001971"/>
    </source>
</evidence>
<evidence type="ECO:0000256" key="2">
    <source>
        <dbReference type="ARBA" id="ARBA00010617"/>
    </source>
</evidence>
<keyword evidence="10" id="KW-1185">Reference proteome</keyword>
<dbReference type="InterPro" id="IPR001128">
    <property type="entry name" value="Cyt_P450"/>
</dbReference>
<dbReference type="PRINTS" id="PR00385">
    <property type="entry name" value="P450"/>
</dbReference>
<accession>A0AAJ0HGH3</accession>
<keyword evidence="8" id="KW-0472">Membrane</keyword>